<proteinExistence type="predicted"/>
<dbReference type="Proteomes" id="UP001054889">
    <property type="component" value="Unassembled WGS sequence"/>
</dbReference>
<organism evidence="1 2">
    <name type="scientific">Eleusine coracana subsp. coracana</name>
    <dbReference type="NCBI Taxonomy" id="191504"/>
    <lineage>
        <taxon>Eukaryota</taxon>
        <taxon>Viridiplantae</taxon>
        <taxon>Streptophyta</taxon>
        <taxon>Embryophyta</taxon>
        <taxon>Tracheophyta</taxon>
        <taxon>Spermatophyta</taxon>
        <taxon>Magnoliopsida</taxon>
        <taxon>Liliopsida</taxon>
        <taxon>Poales</taxon>
        <taxon>Poaceae</taxon>
        <taxon>PACMAD clade</taxon>
        <taxon>Chloridoideae</taxon>
        <taxon>Cynodonteae</taxon>
        <taxon>Eleusininae</taxon>
        <taxon>Eleusine</taxon>
    </lineage>
</organism>
<gene>
    <name evidence="1" type="primary">gb27462</name>
    <name evidence="1" type="ORF">PR202_gb27462</name>
</gene>
<keyword evidence="2" id="KW-1185">Reference proteome</keyword>
<sequence length="75" mass="8629">MHCNLAKESSIISWLQHALVVNYFGQFGTDDDLNLLIAMQLELEYCCVSSVNRKNGKKMQRVWVHGKFQRPMSLG</sequence>
<evidence type="ECO:0000313" key="1">
    <source>
        <dbReference type="EMBL" id="GJN38425.1"/>
    </source>
</evidence>
<dbReference type="AlphaFoldDB" id="A0AAV5FVE2"/>
<comment type="caution">
    <text evidence="1">The sequence shown here is derived from an EMBL/GenBank/DDBJ whole genome shotgun (WGS) entry which is preliminary data.</text>
</comment>
<protein>
    <submittedName>
        <fullName evidence="1">Uncharacterized protein</fullName>
    </submittedName>
</protein>
<dbReference type="EMBL" id="BQKI01000096">
    <property type="protein sequence ID" value="GJN38425.1"/>
    <property type="molecule type" value="Genomic_DNA"/>
</dbReference>
<name>A0AAV5FVE2_ELECO</name>
<accession>A0AAV5FVE2</accession>
<reference evidence="1" key="2">
    <citation type="submission" date="2021-12" db="EMBL/GenBank/DDBJ databases">
        <title>Resequencing data analysis of finger millet.</title>
        <authorList>
            <person name="Hatakeyama M."/>
            <person name="Aluri S."/>
            <person name="Balachadran M.T."/>
            <person name="Sivarajan S.R."/>
            <person name="Poveda L."/>
            <person name="Shimizu-Inatsugi R."/>
            <person name="Schlapbach R."/>
            <person name="Sreeman S.M."/>
            <person name="Shimizu K.K."/>
        </authorList>
    </citation>
    <scope>NUCLEOTIDE SEQUENCE</scope>
</reference>
<reference evidence="1" key="1">
    <citation type="journal article" date="2018" name="DNA Res.">
        <title>Multiple hybrid de novo genome assembly of finger millet, an orphan allotetraploid crop.</title>
        <authorList>
            <person name="Hatakeyama M."/>
            <person name="Aluri S."/>
            <person name="Balachadran M.T."/>
            <person name="Sivarajan S.R."/>
            <person name="Patrignani A."/>
            <person name="Gruter S."/>
            <person name="Poveda L."/>
            <person name="Shimizu-Inatsugi R."/>
            <person name="Baeten J."/>
            <person name="Francoijs K.J."/>
            <person name="Nataraja K.N."/>
            <person name="Reddy Y.A.N."/>
            <person name="Phadnis S."/>
            <person name="Ravikumar R.L."/>
            <person name="Schlapbach R."/>
            <person name="Sreeman S.M."/>
            <person name="Shimizu K.K."/>
        </authorList>
    </citation>
    <scope>NUCLEOTIDE SEQUENCE</scope>
</reference>
<evidence type="ECO:0000313" key="2">
    <source>
        <dbReference type="Proteomes" id="UP001054889"/>
    </source>
</evidence>